<evidence type="ECO:0000256" key="4">
    <source>
        <dbReference type="ARBA" id="ARBA00023315"/>
    </source>
</evidence>
<evidence type="ECO:0000313" key="9">
    <source>
        <dbReference type="EMBL" id="AGK96984.1"/>
    </source>
</evidence>
<dbReference type="Proteomes" id="UP000013523">
    <property type="component" value="Chromosome"/>
</dbReference>
<dbReference type="EMBL" id="CP003261">
    <property type="protein sequence ID" value="AGK96984.1"/>
    <property type="molecule type" value="Genomic_DNA"/>
</dbReference>
<evidence type="ECO:0000256" key="5">
    <source>
        <dbReference type="ARBA" id="ARBA00030755"/>
    </source>
</evidence>
<dbReference type="STRING" id="86416.Clopa_2102"/>
<dbReference type="GO" id="GO:0003985">
    <property type="term" value="F:acetyl-CoA C-acetyltransferase activity"/>
    <property type="evidence" value="ECO:0007669"/>
    <property type="project" value="UniProtKB-EC"/>
</dbReference>
<name>R4K8W7_CLOPA</name>
<evidence type="ECO:0000256" key="2">
    <source>
        <dbReference type="ARBA" id="ARBA00012705"/>
    </source>
</evidence>
<evidence type="ECO:0000259" key="8">
    <source>
        <dbReference type="Pfam" id="PF02803"/>
    </source>
</evidence>
<sequence length="392" mass="42574">MYSFNSTCKKVYIVGGLRTPIGKTNGCLKDFLPEQLAAYLIKALIHKYNLPKDSIEEVILGNAIGPGGNLARLSLLKAGLPFNVSGTTIDFQCGSSLKAINLAASLIKSGEKDIIIVGGAESTSLAPNKQYNPRDKRYRGKDIFYKRAQFSPYSIGDPDMIEGAENTAKYCSIEREAMDIWTVESHIKALKAKNENKLKDIIFPIKTDKNLIIEDENIRKKPSLKLMKRALPILNKQGKVTAANACLTHDGAALIVMASEEAVKKYNLKPKALWIGGDSDGIDPNLFPLGAISASEKLLKSHDLNIDNIDLIEINEAFAVKVLAFLKYFNLPKEKVNVFGGALAYGHPYGASGAIIILHLLEALKDKNKKVGLATLGAAGGLGVATMIERCD</sequence>
<dbReference type="InterPro" id="IPR002155">
    <property type="entry name" value="Thiolase"/>
</dbReference>
<dbReference type="EC" id="2.3.1.9" evidence="2"/>
<organism evidence="9 10">
    <name type="scientific">Clostridium pasteurianum BC1</name>
    <dbReference type="NCBI Taxonomy" id="86416"/>
    <lineage>
        <taxon>Bacteria</taxon>
        <taxon>Bacillati</taxon>
        <taxon>Bacillota</taxon>
        <taxon>Clostridia</taxon>
        <taxon>Eubacteriales</taxon>
        <taxon>Clostridiaceae</taxon>
        <taxon>Clostridium</taxon>
    </lineage>
</organism>
<dbReference type="PATRIC" id="fig|86416.3.peg.2075"/>
<keyword evidence="4 6" id="KW-0012">Acyltransferase</keyword>
<dbReference type="InterPro" id="IPR020613">
    <property type="entry name" value="Thiolase_CS"/>
</dbReference>
<dbReference type="OrthoDB" id="9764892at2"/>
<evidence type="ECO:0000256" key="6">
    <source>
        <dbReference type="RuleBase" id="RU003557"/>
    </source>
</evidence>
<protein>
    <recommendedName>
        <fullName evidence="2">acetyl-CoA C-acetyltransferase</fullName>
        <ecNumber evidence="2">2.3.1.9</ecNumber>
    </recommendedName>
    <alternativeName>
        <fullName evidence="5">Acetoacetyl-CoA thiolase</fullName>
    </alternativeName>
</protein>
<keyword evidence="10" id="KW-1185">Reference proteome</keyword>
<dbReference type="Gene3D" id="3.40.47.10">
    <property type="match status" value="1"/>
</dbReference>
<dbReference type="AlphaFoldDB" id="R4K8W7"/>
<gene>
    <name evidence="9" type="ORF">Clopa_2102</name>
</gene>
<proteinExistence type="inferred from homology"/>
<dbReference type="CDD" id="cd00751">
    <property type="entry name" value="thiolase"/>
    <property type="match status" value="1"/>
</dbReference>
<dbReference type="Pfam" id="PF00108">
    <property type="entry name" value="Thiolase_N"/>
    <property type="match status" value="1"/>
</dbReference>
<keyword evidence="3 6" id="KW-0808">Transferase</keyword>
<feature type="domain" description="Thiolase C-terminal" evidence="8">
    <location>
        <begin position="270"/>
        <end position="390"/>
    </location>
</feature>
<dbReference type="PANTHER" id="PTHR18919">
    <property type="entry name" value="ACETYL-COA C-ACYLTRANSFERASE"/>
    <property type="match status" value="1"/>
</dbReference>
<feature type="domain" description="Thiolase N-terminal" evidence="7">
    <location>
        <begin position="11"/>
        <end position="261"/>
    </location>
</feature>
<dbReference type="PIRSF" id="PIRSF000429">
    <property type="entry name" value="Ac-CoA_Ac_transf"/>
    <property type="match status" value="1"/>
</dbReference>
<dbReference type="RefSeq" id="WP_015615292.1">
    <property type="nucleotide sequence ID" value="NC_021182.1"/>
</dbReference>
<evidence type="ECO:0000256" key="1">
    <source>
        <dbReference type="ARBA" id="ARBA00010982"/>
    </source>
</evidence>
<evidence type="ECO:0000313" key="10">
    <source>
        <dbReference type="Proteomes" id="UP000013523"/>
    </source>
</evidence>
<dbReference type="NCBIfam" id="TIGR01930">
    <property type="entry name" value="AcCoA-C-Actrans"/>
    <property type="match status" value="1"/>
</dbReference>
<accession>R4K8W7</accession>
<dbReference type="InterPro" id="IPR020616">
    <property type="entry name" value="Thiolase_N"/>
</dbReference>
<dbReference type="PANTHER" id="PTHR18919:SF107">
    <property type="entry name" value="ACETYL-COA ACETYLTRANSFERASE, CYTOSOLIC"/>
    <property type="match status" value="1"/>
</dbReference>
<dbReference type="KEGG" id="cpas:Clopa_2102"/>
<reference evidence="9 10" key="1">
    <citation type="submission" date="2012-01" db="EMBL/GenBank/DDBJ databases">
        <title>Complete sequence of chromosome of Clostridium pasteurianum BC1.</title>
        <authorList>
            <consortium name="US DOE Joint Genome Institute"/>
            <person name="Lucas S."/>
            <person name="Han J."/>
            <person name="Lapidus A."/>
            <person name="Cheng J.-F."/>
            <person name="Goodwin L."/>
            <person name="Pitluck S."/>
            <person name="Peters L."/>
            <person name="Mikhailova N."/>
            <person name="Teshima H."/>
            <person name="Detter J.C."/>
            <person name="Han C."/>
            <person name="Tapia R."/>
            <person name="Land M."/>
            <person name="Hauser L."/>
            <person name="Kyrpides N."/>
            <person name="Ivanova N."/>
            <person name="Pagani I."/>
            <person name="Dunn J."/>
            <person name="Taghavi S."/>
            <person name="Francis A."/>
            <person name="van der Lelie D."/>
            <person name="Woyke T."/>
        </authorList>
    </citation>
    <scope>NUCLEOTIDE SEQUENCE [LARGE SCALE GENOMIC DNA]</scope>
    <source>
        <strain evidence="9 10">BC1</strain>
    </source>
</reference>
<dbReference type="HOGENOM" id="CLU_031026_2_1_9"/>
<dbReference type="Pfam" id="PF02803">
    <property type="entry name" value="Thiolase_C"/>
    <property type="match status" value="1"/>
</dbReference>
<dbReference type="PROSITE" id="PS00737">
    <property type="entry name" value="THIOLASE_2"/>
    <property type="match status" value="1"/>
</dbReference>
<dbReference type="InterPro" id="IPR016039">
    <property type="entry name" value="Thiolase-like"/>
</dbReference>
<comment type="similarity">
    <text evidence="1 6">Belongs to the thiolase-like superfamily. Thiolase family.</text>
</comment>
<dbReference type="SUPFAM" id="SSF53901">
    <property type="entry name" value="Thiolase-like"/>
    <property type="match status" value="1"/>
</dbReference>
<evidence type="ECO:0000256" key="3">
    <source>
        <dbReference type="ARBA" id="ARBA00022679"/>
    </source>
</evidence>
<evidence type="ECO:0000259" key="7">
    <source>
        <dbReference type="Pfam" id="PF00108"/>
    </source>
</evidence>
<dbReference type="InterPro" id="IPR020617">
    <property type="entry name" value="Thiolase_C"/>
</dbReference>
<dbReference type="eggNOG" id="COG0183">
    <property type="taxonomic scope" value="Bacteria"/>
</dbReference>